<keyword evidence="6" id="KW-1185">Reference proteome</keyword>
<dbReference type="Proteomes" id="UP000236547">
    <property type="component" value="Unassembled WGS sequence"/>
</dbReference>
<keyword evidence="1" id="KW-0472">Membrane</keyword>
<evidence type="ECO:0000313" key="7">
    <source>
        <dbReference type="Proteomes" id="UP000248729"/>
    </source>
</evidence>
<keyword evidence="1" id="KW-0812">Transmembrane</keyword>
<dbReference type="EMBL" id="POSK01000015">
    <property type="protein sequence ID" value="PNI02564.1"/>
    <property type="molecule type" value="Genomic_DNA"/>
</dbReference>
<evidence type="ECO:0000313" key="3">
    <source>
        <dbReference type="EMBL" id="PNI02564.1"/>
    </source>
</evidence>
<evidence type="ECO:0000313" key="6">
    <source>
        <dbReference type="Proteomes" id="UP000236547"/>
    </source>
</evidence>
<comment type="caution">
    <text evidence="3">The sequence shown here is derived from an EMBL/GenBank/DDBJ whole genome shotgun (WGS) entry which is preliminary data.</text>
</comment>
<evidence type="ECO:0000313" key="5">
    <source>
        <dbReference type="Proteomes" id="UP000236449"/>
    </source>
</evidence>
<dbReference type="RefSeq" id="WP_042488708.1">
    <property type="nucleotide sequence ID" value="NZ_CBCRWT010000042.1"/>
</dbReference>
<sequence length="73" mass="8825">MDFVFFQPCQPDWLCKPFLSVFSLLLLVGLVLFIRIVYREYQKIQRAKQVRRLRRVHYRDRKGGNNGRPKNAK</sequence>
<reference evidence="5 6" key="1">
    <citation type="submission" date="2018-01" db="EMBL/GenBank/DDBJ databases">
        <title>Draft genome sequences of six Vibrio diazotrophicus strains isolated from deep-sea sediments of the Baltic Sea.</title>
        <authorList>
            <person name="Castillo D."/>
            <person name="Vandieken V."/>
            <person name="Chiang O."/>
            <person name="Middelboe M."/>
        </authorList>
    </citation>
    <scope>NUCLEOTIDE SEQUENCE [LARGE SCALE GENOMIC DNA]</scope>
    <source>
        <strain evidence="3 5">60.27F</strain>
        <strain evidence="2 6">65.10M</strain>
    </source>
</reference>
<dbReference type="Proteomes" id="UP000236449">
    <property type="component" value="Unassembled WGS sequence"/>
</dbReference>
<dbReference type="Proteomes" id="UP000248729">
    <property type="component" value="Unassembled WGS sequence"/>
</dbReference>
<evidence type="ECO:0000313" key="2">
    <source>
        <dbReference type="EMBL" id="PNI02127.1"/>
    </source>
</evidence>
<dbReference type="EMBL" id="QLTR01000013">
    <property type="protein sequence ID" value="RAS62790.1"/>
    <property type="molecule type" value="Genomic_DNA"/>
</dbReference>
<organism evidence="3 5">
    <name type="scientific">Vibrio diazotrophicus</name>
    <dbReference type="NCBI Taxonomy" id="685"/>
    <lineage>
        <taxon>Bacteria</taxon>
        <taxon>Pseudomonadati</taxon>
        <taxon>Pseudomonadota</taxon>
        <taxon>Gammaproteobacteria</taxon>
        <taxon>Vibrionales</taxon>
        <taxon>Vibrionaceae</taxon>
        <taxon>Vibrio</taxon>
    </lineage>
</organism>
<protein>
    <submittedName>
        <fullName evidence="3">Uncharacterized protein</fullName>
    </submittedName>
</protein>
<dbReference type="EMBL" id="POSM01000005">
    <property type="protein sequence ID" value="PNI02127.1"/>
    <property type="molecule type" value="Genomic_DNA"/>
</dbReference>
<dbReference type="GeneID" id="94024429"/>
<evidence type="ECO:0000313" key="4">
    <source>
        <dbReference type="EMBL" id="RAS62790.1"/>
    </source>
</evidence>
<name>A0A2J8FYL5_VIBDI</name>
<proteinExistence type="predicted"/>
<feature type="transmembrane region" description="Helical" evidence="1">
    <location>
        <begin position="18"/>
        <end position="38"/>
    </location>
</feature>
<gene>
    <name evidence="3" type="ORF">C1N32_18380</name>
    <name evidence="2" type="ORF">C1O25_05255</name>
    <name evidence="4" type="ORF">DET48_11366</name>
</gene>
<keyword evidence="1" id="KW-1133">Transmembrane helix</keyword>
<evidence type="ECO:0000256" key="1">
    <source>
        <dbReference type="SAM" id="Phobius"/>
    </source>
</evidence>
<accession>A0A2J8FYL5</accession>
<reference evidence="4 7" key="2">
    <citation type="submission" date="2018-06" db="EMBL/GenBank/DDBJ databases">
        <title>Freshwater and sediment microbial communities from various areas in North America, analyzing microbe dynamics in response to fracking.</title>
        <authorList>
            <person name="Lamendella R."/>
        </authorList>
    </citation>
    <scope>NUCLEOTIDE SEQUENCE [LARGE SCALE GENOMIC DNA]</scope>
    <source>
        <strain evidence="4 7">99A</strain>
    </source>
</reference>
<dbReference type="AlphaFoldDB" id="A0A2J8FYL5"/>